<dbReference type="InterPro" id="IPR003953">
    <property type="entry name" value="FAD-dep_OxRdtase_2_FAD-bd"/>
</dbReference>
<reference evidence="15 16" key="1">
    <citation type="submission" date="2016-10" db="EMBL/GenBank/DDBJ databases">
        <authorList>
            <person name="de Groot N.N."/>
        </authorList>
    </citation>
    <scope>NUCLEOTIDE SEQUENCE [LARGE SCALE GENOMIC DNA]</scope>
    <source>
        <strain evidence="15 16">DSM 13305</strain>
    </source>
</reference>
<comment type="similarity">
    <text evidence="3 12">Belongs to the FAD-dependent oxidoreductase 2 family. NadB subfamily.</text>
</comment>
<dbReference type="InterPro" id="IPR005288">
    <property type="entry name" value="NadB"/>
</dbReference>
<dbReference type="SUPFAM" id="SSF46977">
    <property type="entry name" value="Succinate dehydrogenase/fumarate reductase flavoprotein C-terminal domain"/>
    <property type="match status" value="1"/>
</dbReference>
<evidence type="ECO:0000256" key="12">
    <source>
        <dbReference type="RuleBase" id="RU362049"/>
    </source>
</evidence>
<dbReference type="Gene3D" id="1.20.58.100">
    <property type="entry name" value="Fumarate reductase/succinate dehydrogenase flavoprotein-like, C-terminal domain"/>
    <property type="match status" value="1"/>
</dbReference>
<keyword evidence="9 12" id="KW-0560">Oxidoreductase</keyword>
<dbReference type="InterPro" id="IPR015939">
    <property type="entry name" value="Fum_Rdtase/Succ_DH_flav-like_C"/>
</dbReference>
<evidence type="ECO:0000256" key="10">
    <source>
        <dbReference type="ARBA" id="ARBA00048305"/>
    </source>
</evidence>
<dbReference type="PRINTS" id="PR00368">
    <property type="entry name" value="FADPNR"/>
</dbReference>
<gene>
    <name evidence="15" type="ORF">SAMN04490178_103244</name>
</gene>
<keyword evidence="16" id="KW-1185">Reference proteome</keyword>
<evidence type="ECO:0000259" key="14">
    <source>
        <dbReference type="Pfam" id="PF02910"/>
    </source>
</evidence>
<dbReference type="EMBL" id="FODY01000003">
    <property type="protein sequence ID" value="SEO64032.1"/>
    <property type="molecule type" value="Genomic_DNA"/>
</dbReference>
<dbReference type="Gene3D" id="3.50.50.60">
    <property type="entry name" value="FAD/NAD(P)-binding domain"/>
    <property type="match status" value="1"/>
</dbReference>
<dbReference type="FunFam" id="3.90.700.10:FF:000002">
    <property type="entry name" value="L-aspartate oxidase"/>
    <property type="match status" value="1"/>
</dbReference>
<dbReference type="InterPro" id="IPR027477">
    <property type="entry name" value="Succ_DH/fumarate_Rdtase_cat_sf"/>
</dbReference>
<feature type="domain" description="FAD-dependent oxidoreductase 2 FAD-binding" evidence="13">
    <location>
        <begin position="23"/>
        <end position="392"/>
    </location>
</feature>
<keyword evidence="7 12" id="KW-0662">Pyridine nucleotide biosynthesis</keyword>
<dbReference type="InterPro" id="IPR036188">
    <property type="entry name" value="FAD/NAD-bd_sf"/>
</dbReference>
<dbReference type="InterPro" id="IPR037099">
    <property type="entry name" value="Fum_R/Succ_DH_flav-like_C_sf"/>
</dbReference>
<dbReference type="GO" id="GO:0033765">
    <property type="term" value="F:steroid dehydrogenase activity, acting on the CH-CH group of donors"/>
    <property type="evidence" value="ECO:0007669"/>
    <property type="project" value="UniProtKB-ARBA"/>
</dbReference>
<keyword evidence="6 12" id="KW-0285">Flavoprotein</keyword>
<comment type="catalytic activity">
    <reaction evidence="10">
        <text>L-aspartate + O2 = iminosuccinate + H2O2</text>
        <dbReference type="Rhea" id="RHEA:25876"/>
        <dbReference type="ChEBI" id="CHEBI:15379"/>
        <dbReference type="ChEBI" id="CHEBI:16240"/>
        <dbReference type="ChEBI" id="CHEBI:29991"/>
        <dbReference type="ChEBI" id="CHEBI:77875"/>
        <dbReference type="EC" id="1.4.3.16"/>
    </reaction>
    <physiologicalReaction direction="left-to-right" evidence="10">
        <dbReference type="Rhea" id="RHEA:25877"/>
    </physiologicalReaction>
</comment>
<evidence type="ECO:0000313" key="15">
    <source>
        <dbReference type="EMBL" id="SEO64032.1"/>
    </source>
</evidence>
<feature type="domain" description="Fumarate reductase/succinate dehydrogenase flavoprotein-like C-terminal" evidence="14">
    <location>
        <begin position="480"/>
        <end position="519"/>
    </location>
</feature>
<accession>A0A1H8RCF1</accession>
<evidence type="ECO:0000313" key="16">
    <source>
        <dbReference type="Proteomes" id="UP000198847"/>
    </source>
</evidence>
<dbReference type="Pfam" id="PF00890">
    <property type="entry name" value="FAD_binding_2"/>
    <property type="match status" value="1"/>
</dbReference>
<evidence type="ECO:0000256" key="7">
    <source>
        <dbReference type="ARBA" id="ARBA00022642"/>
    </source>
</evidence>
<sequence>MATRGYSCGALAIAKTADCFTYDVIIIGTGIAGLSTALSLDKRLRVALISKNALTESSTYKAQGGMAVAAGSDDSAARHAADTLRVGKGLCVQENVEHLTREAMAALQFLQAAGTDFCCDGQGLQLTREGGHSRNRVAHYHDYTGRHIAEALMNQAADCPQMDFFNNAFLVDLLTDAQGTCCGCLIQTEQAVLQLRASAVVVAAGGYSGIFARSTNAATASGDGIAAAYRAGAVIADMEFVQFHPTAVILPSGKVFLLSEALRGEGAVLRNTSGERFMPRYHEDGELAPRDEVSRAMLAEMKRQQAPVIYLDARALPSGQLTEHFRSIYGELAAHGYCLERDVIPVQPTAHYTIGGIKTDAWGQTSIPSLYSCGESAATGVHGANRLASNSLLEGVVFGRRVAACINDNCHLPPGKPDLSGTGLPVYHRGIDTDLLRARLDQAAGVIRQGEKLARLAEWLYSCRETGEQVWQQADCCRENAALVAELLLEAAFVRQESRGGHYRADFPATNDSRFKKHSEQLWGRKVRMQ</sequence>
<keyword evidence="8 12" id="KW-0274">FAD</keyword>
<evidence type="ECO:0000256" key="11">
    <source>
        <dbReference type="NCBIfam" id="TIGR00551"/>
    </source>
</evidence>
<dbReference type="GO" id="GO:0009435">
    <property type="term" value="P:NAD+ biosynthetic process"/>
    <property type="evidence" value="ECO:0007669"/>
    <property type="project" value="UniProtKB-UniPathway"/>
</dbReference>
<comment type="cofactor">
    <cofactor evidence="1 12">
        <name>FAD</name>
        <dbReference type="ChEBI" id="CHEBI:57692"/>
    </cofactor>
</comment>
<organism evidence="15 16">
    <name type="scientific">Propionispora vibrioides</name>
    <dbReference type="NCBI Taxonomy" id="112903"/>
    <lineage>
        <taxon>Bacteria</taxon>
        <taxon>Bacillati</taxon>
        <taxon>Bacillota</taxon>
        <taxon>Negativicutes</taxon>
        <taxon>Selenomonadales</taxon>
        <taxon>Sporomusaceae</taxon>
        <taxon>Propionispora</taxon>
    </lineage>
</organism>
<comment type="pathway">
    <text evidence="2 12">Cofactor biosynthesis; NAD(+) biosynthesis; iminoaspartate from L-aspartate (oxidase route): step 1/1.</text>
</comment>
<dbReference type="Pfam" id="PF02910">
    <property type="entry name" value="Succ_DH_flav_C"/>
    <property type="match status" value="1"/>
</dbReference>
<evidence type="ECO:0000256" key="3">
    <source>
        <dbReference type="ARBA" id="ARBA00008562"/>
    </source>
</evidence>
<evidence type="ECO:0000259" key="13">
    <source>
        <dbReference type="Pfam" id="PF00890"/>
    </source>
</evidence>
<comment type="function">
    <text evidence="12">Catalyzes the oxidation of L-aspartate to iminoaspartate.</text>
</comment>
<proteinExistence type="inferred from homology"/>
<dbReference type="Gene3D" id="3.90.700.10">
    <property type="entry name" value="Succinate dehydrogenase/fumarate reductase flavoprotein, catalytic domain"/>
    <property type="match status" value="1"/>
</dbReference>
<dbReference type="PANTHER" id="PTHR42716:SF2">
    <property type="entry name" value="L-ASPARTATE OXIDASE, CHLOROPLASTIC"/>
    <property type="match status" value="1"/>
</dbReference>
<protein>
    <recommendedName>
        <fullName evidence="5 11">L-aspartate oxidase</fullName>
        <ecNumber evidence="4 11">1.4.3.16</ecNumber>
    </recommendedName>
</protein>
<dbReference type="EC" id="1.4.3.16" evidence="4 11"/>
<name>A0A1H8RCF1_9FIRM</name>
<evidence type="ECO:0000256" key="1">
    <source>
        <dbReference type="ARBA" id="ARBA00001974"/>
    </source>
</evidence>
<evidence type="ECO:0000256" key="8">
    <source>
        <dbReference type="ARBA" id="ARBA00022827"/>
    </source>
</evidence>
<dbReference type="AlphaFoldDB" id="A0A1H8RCF1"/>
<dbReference type="Proteomes" id="UP000198847">
    <property type="component" value="Unassembled WGS sequence"/>
</dbReference>
<evidence type="ECO:0000256" key="2">
    <source>
        <dbReference type="ARBA" id="ARBA00004950"/>
    </source>
</evidence>
<dbReference type="STRING" id="112903.SAMN04490178_103244"/>
<comment type="subcellular location">
    <subcellularLocation>
        <location evidence="12">Cytoplasm</location>
    </subcellularLocation>
</comment>
<evidence type="ECO:0000256" key="9">
    <source>
        <dbReference type="ARBA" id="ARBA00023002"/>
    </source>
</evidence>
<dbReference type="GO" id="GO:0008734">
    <property type="term" value="F:L-aspartate oxidase activity"/>
    <property type="evidence" value="ECO:0007669"/>
    <property type="project" value="UniProtKB-UniRule"/>
</dbReference>
<dbReference type="UniPathway" id="UPA00253">
    <property type="reaction ID" value="UER00326"/>
</dbReference>
<dbReference type="SUPFAM" id="SSF56425">
    <property type="entry name" value="Succinate dehydrogenase/fumarate reductase flavoprotein, catalytic domain"/>
    <property type="match status" value="1"/>
</dbReference>
<dbReference type="RefSeq" id="WP_177173458.1">
    <property type="nucleotide sequence ID" value="NZ_FODY01000003.1"/>
</dbReference>
<evidence type="ECO:0000256" key="5">
    <source>
        <dbReference type="ARBA" id="ARBA00021901"/>
    </source>
</evidence>
<dbReference type="GO" id="GO:0005737">
    <property type="term" value="C:cytoplasm"/>
    <property type="evidence" value="ECO:0007669"/>
    <property type="project" value="UniProtKB-SubCell"/>
</dbReference>
<dbReference type="NCBIfam" id="TIGR00551">
    <property type="entry name" value="nadB"/>
    <property type="match status" value="1"/>
</dbReference>
<evidence type="ECO:0000256" key="4">
    <source>
        <dbReference type="ARBA" id="ARBA00012173"/>
    </source>
</evidence>
<evidence type="ECO:0000256" key="6">
    <source>
        <dbReference type="ARBA" id="ARBA00022630"/>
    </source>
</evidence>
<dbReference type="SUPFAM" id="SSF51905">
    <property type="entry name" value="FAD/NAD(P)-binding domain"/>
    <property type="match status" value="1"/>
</dbReference>
<dbReference type="PANTHER" id="PTHR42716">
    <property type="entry name" value="L-ASPARTATE OXIDASE"/>
    <property type="match status" value="1"/>
</dbReference>